<dbReference type="GO" id="GO:0016798">
    <property type="term" value="F:hydrolase activity, acting on glycosyl bonds"/>
    <property type="evidence" value="ECO:0007669"/>
    <property type="project" value="UniProtKB-KW"/>
</dbReference>
<proteinExistence type="predicted"/>
<dbReference type="EC" id="3.5.1.28" evidence="2"/>
<dbReference type="SUPFAM" id="SSF55846">
    <property type="entry name" value="N-acetylmuramoyl-L-alanine amidase-like"/>
    <property type="match status" value="1"/>
</dbReference>
<dbReference type="CDD" id="cd06583">
    <property type="entry name" value="PGRP"/>
    <property type="match status" value="1"/>
</dbReference>
<evidence type="ECO:0000256" key="5">
    <source>
        <dbReference type="SAM" id="SignalP"/>
    </source>
</evidence>
<dbReference type="GO" id="GO:0009253">
    <property type="term" value="P:peptidoglycan catabolic process"/>
    <property type="evidence" value="ECO:0007669"/>
    <property type="project" value="InterPro"/>
</dbReference>
<dbReference type="Gene3D" id="3.40.80.10">
    <property type="entry name" value="Peptidoglycan recognition protein-like"/>
    <property type="match status" value="1"/>
</dbReference>
<dbReference type="SMART" id="SM00644">
    <property type="entry name" value="Ami_2"/>
    <property type="match status" value="1"/>
</dbReference>
<dbReference type="InterPro" id="IPR002502">
    <property type="entry name" value="Amidase_domain"/>
</dbReference>
<dbReference type="Proteomes" id="UP000023435">
    <property type="component" value="Unassembled WGS sequence"/>
</dbReference>
<gene>
    <name evidence="7" type="ORF">AZ78_2357</name>
</gene>
<feature type="signal peptide" evidence="5">
    <location>
        <begin position="1"/>
        <end position="23"/>
    </location>
</feature>
<evidence type="ECO:0000256" key="2">
    <source>
        <dbReference type="ARBA" id="ARBA00011901"/>
    </source>
</evidence>
<dbReference type="AlphaFoldDB" id="A0A120AGL7"/>
<dbReference type="GO" id="GO:0071555">
    <property type="term" value="P:cell wall organization"/>
    <property type="evidence" value="ECO:0007669"/>
    <property type="project" value="UniProtKB-KW"/>
</dbReference>
<accession>A0A120AGL7</accession>
<dbReference type="PANTHER" id="PTHR30417:SF1">
    <property type="entry name" value="N-ACETYLMURAMOYL-L-ALANINE AMIDASE AMID"/>
    <property type="match status" value="1"/>
</dbReference>
<organism evidence="7 8">
    <name type="scientific">Lysobacter capsici AZ78</name>
    <dbReference type="NCBI Taxonomy" id="1444315"/>
    <lineage>
        <taxon>Bacteria</taxon>
        <taxon>Pseudomonadati</taxon>
        <taxon>Pseudomonadota</taxon>
        <taxon>Gammaproteobacteria</taxon>
        <taxon>Lysobacterales</taxon>
        <taxon>Lysobacteraceae</taxon>
        <taxon>Lysobacter</taxon>
    </lineage>
</organism>
<dbReference type="Pfam" id="PF01510">
    <property type="entry name" value="Amidase_2"/>
    <property type="match status" value="1"/>
</dbReference>
<keyword evidence="8" id="KW-1185">Reference proteome</keyword>
<keyword evidence="7" id="KW-0326">Glycosidase</keyword>
<dbReference type="OrthoDB" id="66275at2"/>
<evidence type="ECO:0000313" key="7">
    <source>
        <dbReference type="EMBL" id="KWS04807.1"/>
    </source>
</evidence>
<reference evidence="7 8" key="1">
    <citation type="journal article" date="2014" name="Genome Announc.">
        <title>Draft Genome Sequence of Lysobacter capsici AZ78, a Bacterium Antagonistic to Plant-Pathogenic Oomycetes.</title>
        <authorList>
            <person name="Puopolo G."/>
            <person name="Sonego P."/>
            <person name="Engelen K."/>
            <person name="Pertot I."/>
        </authorList>
    </citation>
    <scope>NUCLEOTIDE SEQUENCE [LARGE SCALE GENOMIC DNA]</scope>
    <source>
        <strain evidence="7 8">AZ78</strain>
    </source>
</reference>
<dbReference type="InterPro" id="IPR051206">
    <property type="entry name" value="NAMLAA_amidase_2"/>
</dbReference>
<dbReference type="GO" id="GO:0008745">
    <property type="term" value="F:N-acetylmuramoyl-L-alanine amidase activity"/>
    <property type="evidence" value="ECO:0007669"/>
    <property type="project" value="UniProtKB-EC"/>
</dbReference>
<feature type="chain" id="PRO_5007163661" description="N-acetylmuramoyl-L-alanine amidase" evidence="5">
    <location>
        <begin position="24"/>
        <end position="540"/>
    </location>
</feature>
<evidence type="ECO:0000313" key="8">
    <source>
        <dbReference type="Proteomes" id="UP000023435"/>
    </source>
</evidence>
<dbReference type="GO" id="GO:0009254">
    <property type="term" value="P:peptidoglycan turnover"/>
    <property type="evidence" value="ECO:0007669"/>
    <property type="project" value="TreeGrafter"/>
</dbReference>
<evidence type="ECO:0000256" key="3">
    <source>
        <dbReference type="ARBA" id="ARBA00022801"/>
    </source>
</evidence>
<evidence type="ECO:0000256" key="1">
    <source>
        <dbReference type="ARBA" id="ARBA00001561"/>
    </source>
</evidence>
<name>A0A120AGL7_9GAMM</name>
<evidence type="ECO:0000256" key="4">
    <source>
        <dbReference type="ARBA" id="ARBA00023316"/>
    </source>
</evidence>
<evidence type="ECO:0000259" key="6">
    <source>
        <dbReference type="SMART" id="SM00644"/>
    </source>
</evidence>
<feature type="domain" description="N-acetylmuramoyl-L-alanine amidase" evidence="6">
    <location>
        <begin position="282"/>
        <end position="428"/>
    </location>
</feature>
<keyword evidence="4" id="KW-0961">Cell wall biogenesis/degradation</keyword>
<dbReference type="InterPro" id="IPR036505">
    <property type="entry name" value="Amidase/PGRP_sf"/>
</dbReference>
<dbReference type="PANTHER" id="PTHR30417">
    <property type="entry name" value="N-ACETYLMURAMOYL-L-ALANINE AMIDASE AMID"/>
    <property type="match status" value="1"/>
</dbReference>
<comment type="catalytic activity">
    <reaction evidence="1">
        <text>Hydrolyzes the link between N-acetylmuramoyl residues and L-amino acid residues in certain cell-wall glycopeptides.</text>
        <dbReference type="EC" id="3.5.1.28"/>
    </reaction>
</comment>
<comment type="caution">
    <text evidence="7">The sequence shown here is derived from an EMBL/GenBank/DDBJ whole genome shotgun (WGS) entry which is preliminary data.</text>
</comment>
<dbReference type="EMBL" id="JAJA02000001">
    <property type="protein sequence ID" value="KWS04807.1"/>
    <property type="molecule type" value="Genomic_DNA"/>
</dbReference>
<protein>
    <recommendedName>
        <fullName evidence="2">N-acetylmuramoyl-L-alanine amidase</fullName>
        <ecNumber evidence="2">3.5.1.28</ecNumber>
    </recommendedName>
</protein>
<dbReference type="RefSeq" id="WP_153019021.1">
    <property type="nucleotide sequence ID" value="NZ_JAJA02000001.1"/>
</dbReference>
<keyword evidence="5" id="KW-0732">Signal</keyword>
<keyword evidence="3 7" id="KW-0378">Hydrolase</keyword>
<sequence>MHLHSLAAALGCSLLLTAAVADASQSTRLDTLRLQLDKTNALVLAQAQRASYPEYFRRAYARYPNLPAGALEAIAYAETNWVHVRPDPAQDPRDLHMPRSYGVMGLYHGGGFADQVGDGARLIGRSARQVIDDPESNILAAAALLDRALAATAPDQRSRALAAPEQLAPVLARYAGYGAGNGGIADYARQSFAYGVLQTLQRGVAEQGIQIKAQPLKLERAFDSDQLRKLRAPALLMNAGDDSVQLNRALADDLAAPAITAAPATDVGTKAVDFGEAIWNPASSSNYSTASNATSAVILHTMEGSYAGSISWFQNPSAQVSAHYLIRKSDGQITQMVREYHQAWHAKNHNYYTIGIEHDGRAADAGNWSAAMVNASARLTKSICARRGVNCASAWSGPGYDTYHLVPDSVRVKGHGMLTGNENRYDPGKYFPWSNYYGLINGSGTPPNPPGKYWVDTFANATGYKWPSTLTPVGTLYQGTNYVYCKAWGEEVRSGSSYNHYWLKTDLDVGPAGAWVSAYYLSRWGNDEARDNNGAVIPDC</sequence>